<dbReference type="PANTHER" id="PTHR43798:SF33">
    <property type="entry name" value="HYDROLASE, PUTATIVE (AFU_ORTHOLOGUE AFUA_2G14860)-RELATED"/>
    <property type="match status" value="1"/>
</dbReference>
<dbReference type="SUPFAM" id="SSF53474">
    <property type="entry name" value="alpha/beta-Hydrolases"/>
    <property type="match status" value="1"/>
</dbReference>
<dbReference type="InterPro" id="IPR000073">
    <property type="entry name" value="AB_hydrolase_1"/>
</dbReference>
<dbReference type="PANTHER" id="PTHR43798">
    <property type="entry name" value="MONOACYLGLYCEROL LIPASE"/>
    <property type="match status" value="1"/>
</dbReference>
<proteinExistence type="predicted"/>
<evidence type="ECO:0000259" key="1">
    <source>
        <dbReference type="Pfam" id="PF12697"/>
    </source>
</evidence>
<dbReference type="EMBL" id="BAAATA010000013">
    <property type="protein sequence ID" value="GAA2489700.1"/>
    <property type="molecule type" value="Genomic_DNA"/>
</dbReference>
<gene>
    <name evidence="2" type="ORF">GCM10010406_27340</name>
</gene>
<dbReference type="InterPro" id="IPR029058">
    <property type="entry name" value="AB_hydrolase_fold"/>
</dbReference>
<comment type="caution">
    <text evidence="2">The sequence shown here is derived from an EMBL/GenBank/DDBJ whole genome shotgun (WGS) entry which is preliminary data.</text>
</comment>
<evidence type="ECO:0000313" key="3">
    <source>
        <dbReference type="Proteomes" id="UP001501358"/>
    </source>
</evidence>
<dbReference type="Gene3D" id="3.40.50.1820">
    <property type="entry name" value="alpha/beta hydrolase"/>
    <property type="match status" value="1"/>
</dbReference>
<dbReference type="InterPro" id="IPR050266">
    <property type="entry name" value="AB_hydrolase_sf"/>
</dbReference>
<feature type="domain" description="AB hydrolase-1" evidence="1">
    <location>
        <begin position="23"/>
        <end position="254"/>
    </location>
</feature>
<organism evidence="2 3">
    <name type="scientific">Streptomyces thermolineatus</name>
    <dbReference type="NCBI Taxonomy" id="44033"/>
    <lineage>
        <taxon>Bacteria</taxon>
        <taxon>Bacillati</taxon>
        <taxon>Actinomycetota</taxon>
        <taxon>Actinomycetes</taxon>
        <taxon>Kitasatosporales</taxon>
        <taxon>Streptomycetaceae</taxon>
        <taxon>Streptomyces</taxon>
    </lineage>
</organism>
<sequence>MEEPREVRPARRGPGAAGPVVAMVHGMEDTPESWTPLAEQLAATLPGGCRTYALDMPWRAGNPYRWPHRGTPAHWLREALAGLPEPADVLVGHSFGSNAVLQHLADCGPRGPEGVRAAVLVAPFYRPESLAVDWALHDAALAGFRRTMAEGTRVRLGPRAARMEDDVFSAMVDAVVDRIGPVGFLSLFLQFVGTTELDLTRTPVPTLVLAGEHDEALAGERASALAAAMPAATVRQYPHYRHCCHVERPADVAAGIAGFLRSVLPDPTPTPSPSGAGTTRT</sequence>
<reference evidence="2 3" key="1">
    <citation type="journal article" date="2019" name="Int. J. Syst. Evol. Microbiol.">
        <title>The Global Catalogue of Microorganisms (GCM) 10K type strain sequencing project: providing services to taxonomists for standard genome sequencing and annotation.</title>
        <authorList>
            <consortium name="The Broad Institute Genomics Platform"/>
            <consortium name="The Broad Institute Genome Sequencing Center for Infectious Disease"/>
            <person name="Wu L."/>
            <person name="Ma J."/>
        </authorList>
    </citation>
    <scope>NUCLEOTIDE SEQUENCE [LARGE SCALE GENOMIC DNA]</scope>
    <source>
        <strain evidence="2 3">JCM 6307</strain>
    </source>
</reference>
<evidence type="ECO:0000313" key="2">
    <source>
        <dbReference type="EMBL" id="GAA2489700.1"/>
    </source>
</evidence>
<dbReference type="RefSeq" id="WP_344383461.1">
    <property type="nucleotide sequence ID" value="NZ_BAAATA010000013.1"/>
</dbReference>
<accession>A0ABN3LT31</accession>
<name>A0ABN3LT31_9ACTN</name>
<dbReference type="Pfam" id="PF12697">
    <property type="entry name" value="Abhydrolase_6"/>
    <property type="match status" value="1"/>
</dbReference>
<keyword evidence="3" id="KW-1185">Reference proteome</keyword>
<dbReference type="Proteomes" id="UP001501358">
    <property type="component" value="Unassembled WGS sequence"/>
</dbReference>
<protein>
    <recommendedName>
        <fullName evidence="1">AB hydrolase-1 domain-containing protein</fullName>
    </recommendedName>
</protein>